<evidence type="ECO:0000313" key="9">
    <source>
        <dbReference type="Proteomes" id="UP000825935"/>
    </source>
</evidence>
<dbReference type="InterPro" id="IPR058678">
    <property type="entry name" value="ARM_PUB"/>
</dbReference>
<dbReference type="SMART" id="SM00185">
    <property type="entry name" value="ARM"/>
    <property type="match status" value="4"/>
</dbReference>
<dbReference type="SUPFAM" id="SSF48371">
    <property type="entry name" value="ARM repeat"/>
    <property type="match status" value="1"/>
</dbReference>
<dbReference type="EMBL" id="CM035413">
    <property type="protein sequence ID" value="KAH7431418.1"/>
    <property type="molecule type" value="Genomic_DNA"/>
</dbReference>
<dbReference type="InterPro" id="IPR000225">
    <property type="entry name" value="Armadillo"/>
</dbReference>
<dbReference type="EMBL" id="CM035413">
    <property type="protein sequence ID" value="KAH7431415.1"/>
    <property type="molecule type" value="Genomic_DNA"/>
</dbReference>
<evidence type="ECO:0000259" key="7">
    <source>
        <dbReference type="PROSITE" id="PS51698"/>
    </source>
</evidence>
<keyword evidence="4" id="KW-0808">Transferase</keyword>
<dbReference type="Pfam" id="PF04564">
    <property type="entry name" value="U-box"/>
    <property type="match status" value="1"/>
</dbReference>
<feature type="domain" description="U-box" evidence="7">
    <location>
        <begin position="283"/>
        <end position="357"/>
    </location>
</feature>
<dbReference type="EC" id="2.3.2.27" evidence="3"/>
<dbReference type="InterPro" id="IPR011989">
    <property type="entry name" value="ARM-like"/>
</dbReference>
<dbReference type="EMBL" id="CM035413">
    <property type="protein sequence ID" value="KAH7431413.1"/>
    <property type="molecule type" value="Genomic_DNA"/>
</dbReference>
<dbReference type="FunFam" id="3.30.40.10:FF:000114">
    <property type="entry name" value="RING-type E3 ubiquitin transferase"/>
    <property type="match status" value="1"/>
</dbReference>
<dbReference type="InterPro" id="IPR016024">
    <property type="entry name" value="ARM-type_fold"/>
</dbReference>
<dbReference type="InterPro" id="IPR045210">
    <property type="entry name" value="RING-Ubox_PUB"/>
</dbReference>
<dbReference type="PROSITE" id="PS51698">
    <property type="entry name" value="U_BOX"/>
    <property type="match status" value="1"/>
</dbReference>
<dbReference type="PANTHER" id="PTHR23315">
    <property type="entry name" value="U BOX DOMAIN-CONTAINING"/>
    <property type="match status" value="1"/>
</dbReference>
<comment type="catalytic activity">
    <reaction evidence="1">
        <text>S-ubiquitinyl-[E2 ubiquitin-conjugating enzyme]-L-cysteine + [acceptor protein]-L-lysine = [E2 ubiquitin-conjugating enzyme]-L-cysteine + N(6)-ubiquitinyl-[acceptor protein]-L-lysine.</text>
        <dbReference type="EC" id="2.3.2.27"/>
    </reaction>
</comment>
<dbReference type="OMA" id="ACESEYQ"/>
<evidence type="ECO:0000256" key="4">
    <source>
        <dbReference type="ARBA" id="ARBA00022679"/>
    </source>
</evidence>
<evidence type="ECO:0000313" key="8">
    <source>
        <dbReference type="EMBL" id="KAH7431413.1"/>
    </source>
</evidence>
<dbReference type="EMBL" id="CM035413">
    <property type="protein sequence ID" value="KAH7431410.1"/>
    <property type="molecule type" value="Genomic_DNA"/>
</dbReference>
<dbReference type="SUPFAM" id="SSF57850">
    <property type="entry name" value="RING/U-box"/>
    <property type="match status" value="1"/>
</dbReference>
<evidence type="ECO:0000256" key="1">
    <source>
        <dbReference type="ARBA" id="ARBA00000900"/>
    </source>
</evidence>
<dbReference type="GO" id="GO:0061630">
    <property type="term" value="F:ubiquitin protein ligase activity"/>
    <property type="evidence" value="ECO:0007669"/>
    <property type="project" value="UniProtKB-EC"/>
</dbReference>
<reference evidence="8" key="1">
    <citation type="submission" date="2021-08" db="EMBL/GenBank/DDBJ databases">
        <title>WGS assembly of Ceratopteris richardii.</title>
        <authorList>
            <person name="Marchant D.B."/>
            <person name="Chen G."/>
            <person name="Jenkins J."/>
            <person name="Shu S."/>
            <person name="Leebens-Mack J."/>
            <person name="Grimwood J."/>
            <person name="Schmutz J."/>
            <person name="Soltis P."/>
            <person name="Soltis D."/>
            <person name="Chen Z.-H."/>
        </authorList>
    </citation>
    <scope>NUCLEOTIDE SEQUENCE</scope>
    <source>
        <strain evidence="8">Whitten #5841</strain>
        <tissue evidence="8">Leaf</tissue>
    </source>
</reference>
<accession>A0A8T2UC73</accession>
<organism evidence="8 9">
    <name type="scientific">Ceratopteris richardii</name>
    <name type="common">Triangle waterfern</name>
    <dbReference type="NCBI Taxonomy" id="49495"/>
    <lineage>
        <taxon>Eukaryota</taxon>
        <taxon>Viridiplantae</taxon>
        <taxon>Streptophyta</taxon>
        <taxon>Embryophyta</taxon>
        <taxon>Tracheophyta</taxon>
        <taxon>Polypodiopsida</taxon>
        <taxon>Polypodiidae</taxon>
        <taxon>Polypodiales</taxon>
        <taxon>Pteridineae</taxon>
        <taxon>Pteridaceae</taxon>
        <taxon>Parkerioideae</taxon>
        <taxon>Ceratopteris</taxon>
    </lineage>
</organism>
<keyword evidence="9" id="KW-1185">Reference proteome</keyword>
<dbReference type="Proteomes" id="UP000825935">
    <property type="component" value="Chromosome 8"/>
</dbReference>
<evidence type="ECO:0000256" key="5">
    <source>
        <dbReference type="ARBA" id="ARBA00022737"/>
    </source>
</evidence>
<dbReference type="CDD" id="cd16664">
    <property type="entry name" value="RING-Ubox_PUB"/>
    <property type="match status" value="1"/>
</dbReference>
<dbReference type="OrthoDB" id="6105938at2759"/>
<evidence type="ECO:0000256" key="3">
    <source>
        <dbReference type="ARBA" id="ARBA00012483"/>
    </source>
</evidence>
<keyword evidence="6" id="KW-0833">Ubl conjugation pathway</keyword>
<dbReference type="PANTHER" id="PTHR23315:SF284">
    <property type="entry name" value="U-BOX DOMAIN-CONTAINING PROTEIN 7"/>
    <property type="match status" value="1"/>
</dbReference>
<protein>
    <recommendedName>
        <fullName evidence="3">RING-type E3 ubiquitin transferase</fullName>
        <ecNumber evidence="3">2.3.2.27</ecNumber>
    </recommendedName>
</protein>
<dbReference type="Gene3D" id="3.30.40.10">
    <property type="entry name" value="Zinc/RING finger domain, C3HC4 (zinc finger)"/>
    <property type="match status" value="1"/>
</dbReference>
<comment type="caution">
    <text evidence="8">The sequence shown here is derived from an EMBL/GenBank/DDBJ whole genome shotgun (WGS) entry which is preliminary data.</text>
</comment>
<dbReference type="InterPro" id="IPR003613">
    <property type="entry name" value="Ubox_domain"/>
</dbReference>
<sequence length="781" mass="86418">MEPRWEQEIFVVAEKEIFGGRCCRLALLLQEILNLFREFEELTSKKSGLQALCEVHWGLDRAKSFLHRVANSSILYLAITCDSVASKFMRIKEFLIQSLRNLEPNIPDKFAQQVSRFINELQGISFESNASDKDAGKELLLLLQKEKEDPDFSVDVELEVFGLVIMKLGIKSSKEVTAEKHALQRLLCSTRKVKDKKTELIVLCLLHLLQNYCKFCKPELSEETCAAELACSCPASPSEMGSQTSTSEQDSDFSSELCFLEFHPRGAAIGTKDSVSGSCHPLTPPQEFVCPISLQIMSDPVIISSGQTYERVCIEKWFEEGHDTCPKTQQKLTHLVVTPNYCVKGLITSWCERYSFPLPRAPSPMPSPITSSVVAFSECVTEKAYLPHSDSTPLSSCEVATIGSPRFVPDGVIKRLGMQNGFPVSHRTSGSVMNTLNDYAKVLCRSPKPSFRCEQLKAVEDIRRLCRDNSDTRIYIGDAGLIPALVHFLNVAFRFDDDDAMEISCLALLNVAINNCRNKAEIVNVGAVSLLLKILGSEAPLSVREAAIAVFLTVSCLDENKPTLGSSGVIPHLISHLDSGTARGVKDALTTLFNLSIFPGNHACLLKEGMIQKINKLLTLGDLELTEKCITILHNLMLLEETHRVIAETDGCLSVLADVFDTGTPKEKDLIVGIFLTLSKAGADYTRLMLNEGVIPSLVMLSVNGTMRGREKAQKLLQHFREQRQKDTVLHDVVEVLCSSKSSKAEDLLGKSAKALLRKKTGTGLSLAIFRKSKSFSFPRC</sequence>
<evidence type="ECO:0000256" key="2">
    <source>
        <dbReference type="ARBA" id="ARBA00004906"/>
    </source>
</evidence>
<dbReference type="EMBL" id="CM035413">
    <property type="protein sequence ID" value="KAH7431417.1"/>
    <property type="molecule type" value="Genomic_DNA"/>
</dbReference>
<evidence type="ECO:0000256" key="6">
    <source>
        <dbReference type="ARBA" id="ARBA00022786"/>
    </source>
</evidence>
<dbReference type="EMBL" id="CM035413">
    <property type="protein sequence ID" value="KAH7431412.1"/>
    <property type="molecule type" value="Genomic_DNA"/>
</dbReference>
<dbReference type="AlphaFoldDB" id="A0A8T2UC73"/>
<dbReference type="Pfam" id="PF25598">
    <property type="entry name" value="ARM_PUB"/>
    <property type="match status" value="1"/>
</dbReference>
<dbReference type="GO" id="GO:0016567">
    <property type="term" value="P:protein ubiquitination"/>
    <property type="evidence" value="ECO:0007669"/>
    <property type="project" value="InterPro"/>
</dbReference>
<gene>
    <name evidence="8" type="ORF">KP509_08G047000</name>
</gene>
<dbReference type="Gene3D" id="1.25.10.10">
    <property type="entry name" value="Leucine-rich Repeat Variant"/>
    <property type="match status" value="1"/>
</dbReference>
<keyword evidence="5" id="KW-0677">Repeat</keyword>
<name>A0A8T2UC73_CERRI</name>
<comment type="pathway">
    <text evidence="2">Protein modification; protein ubiquitination.</text>
</comment>
<proteinExistence type="predicted"/>
<dbReference type="InterPro" id="IPR013083">
    <property type="entry name" value="Znf_RING/FYVE/PHD"/>
</dbReference>
<dbReference type="SMART" id="SM00504">
    <property type="entry name" value="Ubox"/>
    <property type="match status" value="1"/>
</dbReference>